<gene>
    <name evidence="2" type="ORF">M752DRAFT_271841</name>
</gene>
<proteinExistence type="predicted"/>
<feature type="transmembrane region" description="Helical" evidence="1">
    <location>
        <begin position="36"/>
        <end position="54"/>
    </location>
</feature>
<evidence type="ECO:0000313" key="2">
    <source>
        <dbReference type="EMBL" id="RDK47518.1"/>
    </source>
</evidence>
<dbReference type="EMBL" id="KZ851844">
    <property type="protein sequence ID" value="RDK47518.1"/>
    <property type="molecule type" value="Genomic_DNA"/>
</dbReference>
<evidence type="ECO:0000256" key="1">
    <source>
        <dbReference type="SAM" id="Phobius"/>
    </source>
</evidence>
<sequence length="93" mass="10674">MPEAQIMKASSLSLTKPTFGYPSFRIPFLNDADMEIFTIFVLIMVLLLGFMWASEHIIAPDSNKLNCVIHNHPDIEPLLRALHEHRGRIKLIF</sequence>
<keyword evidence="1" id="KW-0472">Membrane</keyword>
<evidence type="ECO:0000313" key="3">
    <source>
        <dbReference type="Proteomes" id="UP000254937"/>
    </source>
</evidence>
<dbReference type="AlphaFoldDB" id="A0A370PZA9"/>
<protein>
    <submittedName>
        <fullName evidence="2">Uncharacterized protein</fullName>
    </submittedName>
</protein>
<name>A0A370PZA9_ASPPH</name>
<feature type="non-terminal residue" evidence="2">
    <location>
        <position position="93"/>
    </location>
</feature>
<keyword evidence="1" id="KW-1133">Transmembrane helix</keyword>
<keyword evidence="1" id="KW-0812">Transmembrane</keyword>
<organism evidence="2 3">
    <name type="scientific">Aspergillus phoenicis ATCC 13157</name>
    <dbReference type="NCBI Taxonomy" id="1353007"/>
    <lineage>
        <taxon>Eukaryota</taxon>
        <taxon>Fungi</taxon>
        <taxon>Dikarya</taxon>
        <taxon>Ascomycota</taxon>
        <taxon>Pezizomycotina</taxon>
        <taxon>Eurotiomycetes</taxon>
        <taxon>Eurotiomycetidae</taxon>
        <taxon>Eurotiales</taxon>
        <taxon>Aspergillaceae</taxon>
        <taxon>Aspergillus</taxon>
    </lineage>
</organism>
<reference evidence="2 3" key="1">
    <citation type="submission" date="2018-07" db="EMBL/GenBank/DDBJ databases">
        <title>Section-level genome sequencing of Aspergillus section Nigri to investigate inter- and intra-species variation.</title>
        <authorList>
            <consortium name="DOE Joint Genome Institute"/>
            <person name="Vesth T.C."/>
            <person name="Nybo J.L."/>
            <person name="Theobald S."/>
            <person name="Frisvad J.C."/>
            <person name="Larsen T.O."/>
            <person name="Nielsen K.F."/>
            <person name="Hoof J.B."/>
            <person name="Brandl J."/>
            <person name="Salamov A."/>
            <person name="Riley R."/>
            <person name="Gladden J.M."/>
            <person name="Phatale P."/>
            <person name="Nielsen M.T."/>
            <person name="Lyhne E.K."/>
            <person name="Kogle M.E."/>
            <person name="Strasser K."/>
            <person name="McDonnell E."/>
            <person name="Barry K."/>
            <person name="Clum A."/>
            <person name="Chen C."/>
            <person name="Nolan M."/>
            <person name="Sandor L."/>
            <person name="Kuo A."/>
            <person name="Lipzen A."/>
            <person name="Hainaut M."/>
            <person name="Drula E."/>
            <person name="Tsang A."/>
            <person name="Magnuson J.K."/>
            <person name="Henrissat B."/>
            <person name="Wiebenga A."/>
            <person name="Simmons B.A."/>
            <person name="Makela M.R."/>
            <person name="De vries R.P."/>
            <person name="Grigoriev I.V."/>
            <person name="Mortensen U.H."/>
            <person name="Baker S.E."/>
            <person name="Andersen M.R."/>
        </authorList>
    </citation>
    <scope>NUCLEOTIDE SEQUENCE [LARGE SCALE GENOMIC DNA]</scope>
    <source>
        <strain evidence="2 3">ATCC 13157</strain>
    </source>
</reference>
<keyword evidence="3" id="KW-1185">Reference proteome</keyword>
<accession>A0A370PZA9</accession>
<dbReference type="Proteomes" id="UP000254937">
    <property type="component" value="Unassembled WGS sequence"/>
</dbReference>